<reference evidence="15 16" key="1">
    <citation type="submission" date="2019-02" db="EMBL/GenBank/DDBJ databases">
        <title>Prokaryotic population dynamics and viral predation in marine succession experiment using metagenomics: the confinement effect.</title>
        <authorList>
            <person name="Haro-Moreno J.M."/>
            <person name="Rodriguez-Valera F."/>
            <person name="Lopez-Perez M."/>
        </authorList>
    </citation>
    <scope>NUCLEOTIDE SEQUENCE [LARGE SCALE GENOMIC DNA]</scope>
    <source>
        <strain evidence="15">MED-G165</strain>
    </source>
</reference>
<proteinExistence type="inferred from homology"/>
<dbReference type="PIRSF" id="PIRSF000161">
    <property type="entry name" value="DHPR"/>
    <property type="match status" value="1"/>
</dbReference>
<dbReference type="InterPro" id="IPR023940">
    <property type="entry name" value="DHDPR_bac"/>
</dbReference>
<keyword evidence="7" id="KW-0520">NAD</keyword>
<dbReference type="GO" id="GO:0019877">
    <property type="term" value="P:diaminopimelate biosynthetic process"/>
    <property type="evidence" value="ECO:0007669"/>
    <property type="project" value="UniProtKB-KW"/>
</dbReference>
<evidence type="ECO:0000313" key="15">
    <source>
        <dbReference type="EMBL" id="RZO24822.1"/>
    </source>
</evidence>
<dbReference type="EMBL" id="SHBK01000005">
    <property type="protein sequence ID" value="RZO24822.1"/>
    <property type="molecule type" value="Genomic_DNA"/>
</dbReference>
<dbReference type="InterPro" id="IPR000846">
    <property type="entry name" value="DapB_N"/>
</dbReference>
<dbReference type="InterPro" id="IPR036291">
    <property type="entry name" value="NAD(P)-bd_dom_sf"/>
</dbReference>
<evidence type="ECO:0000256" key="5">
    <source>
        <dbReference type="ARBA" id="ARBA00022915"/>
    </source>
</evidence>
<dbReference type="PROSITE" id="PS01298">
    <property type="entry name" value="DAPB"/>
    <property type="match status" value="1"/>
</dbReference>
<evidence type="ECO:0000256" key="11">
    <source>
        <dbReference type="ARBA" id="ARBA00049080"/>
    </source>
</evidence>
<keyword evidence="5" id="KW-0220">Diaminopimelate biosynthesis</keyword>
<evidence type="ECO:0000259" key="14">
    <source>
        <dbReference type="Pfam" id="PF05173"/>
    </source>
</evidence>
<evidence type="ECO:0000256" key="12">
    <source>
        <dbReference type="ARBA" id="ARBA00049396"/>
    </source>
</evidence>
<dbReference type="Pfam" id="PF01113">
    <property type="entry name" value="DapB_N"/>
    <property type="match status" value="1"/>
</dbReference>
<name>A0A520MUB6_9GAMM</name>
<dbReference type="PANTHER" id="PTHR20836">
    <property type="entry name" value="DIHYDRODIPICOLINATE REDUCTASE"/>
    <property type="match status" value="1"/>
</dbReference>
<evidence type="ECO:0000256" key="10">
    <source>
        <dbReference type="ARBA" id="ARBA00038983"/>
    </source>
</evidence>
<accession>A0A520MUB6</accession>
<dbReference type="Proteomes" id="UP000316449">
    <property type="component" value="Unassembled WGS sequence"/>
</dbReference>
<protein>
    <recommendedName>
        <fullName evidence="10">4-hydroxy-tetrahydrodipicolinate reductase</fullName>
        <ecNumber evidence="10">1.17.1.8</ecNumber>
    </recommendedName>
</protein>
<evidence type="ECO:0000313" key="16">
    <source>
        <dbReference type="Proteomes" id="UP000316449"/>
    </source>
</evidence>
<feature type="domain" description="Dihydrodipicolinate reductase C-terminal" evidence="14">
    <location>
        <begin position="118"/>
        <end position="219"/>
    </location>
</feature>
<dbReference type="Gene3D" id="3.30.360.10">
    <property type="entry name" value="Dihydrodipicolinate Reductase, domain 2"/>
    <property type="match status" value="1"/>
</dbReference>
<organism evidence="15 16">
    <name type="scientific">SAR86 cluster bacterium</name>
    <dbReference type="NCBI Taxonomy" id="2030880"/>
    <lineage>
        <taxon>Bacteria</taxon>
        <taxon>Pseudomonadati</taxon>
        <taxon>Pseudomonadota</taxon>
        <taxon>Gammaproteobacteria</taxon>
        <taxon>SAR86 cluster</taxon>
    </lineage>
</organism>
<comment type="pathway">
    <text evidence="9">Amino-acid biosynthesis; L-lysine biosynthesis via DAP pathway; (S)-tetrahydrodipicolinate from L-aspartate: step 4/4.</text>
</comment>
<evidence type="ECO:0000256" key="1">
    <source>
        <dbReference type="ARBA" id="ARBA00006642"/>
    </source>
</evidence>
<comment type="catalytic activity">
    <reaction evidence="11">
        <text>(S)-2,3,4,5-tetrahydrodipicolinate + NADP(+) + H2O = (2S,4S)-4-hydroxy-2,3,4,5-tetrahydrodipicolinate + NADPH + H(+)</text>
        <dbReference type="Rhea" id="RHEA:35331"/>
        <dbReference type="ChEBI" id="CHEBI:15377"/>
        <dbReference type="ChEBI" id="CHEBI:15378"/>
        <dbReference type="ChEBI" id="CHEBI:16845"/>
        <dbReference type="ChEBI" id="CHEBI:57783"/>
        <dbReference type="ChEBI" id="CHEBI:58349"/>
        <dbReference type="ChEBI" id="CHEBI:67139"/>
        <dbReference type="EC" id="1.17.1.8"/>
    </reaction>
</comment>
<evidence type="ECO:0000256" key="9">
    <source>
        <dbReference type="ARBA" id="ARBA00037922"/>
    </source>
</evidence>
<evidence type="ECO:0000256" key="7">
    <source>
        <dbReference type="ARBA" id="ARBA00023027"/>
    </source>
</evidence>
<keyword evidence="3" id="KW-0028">Amino-acid biosynthesis</keyword>
<dbReference type="CDD" id="cd02274">
    <property type="entry name" value="DHDPR_N"/>
    <property type="match status" value="1"/>
</dbReference>
<dbReference type="Gene3D" id="3.40.50.720">
    <property type="entry name" value="NAD(P)-binding Rossmann-like Domain"/>
    <property type="match status" value="1"/>
</dbReference>
<dbReference type="SUPFAM" id="SSF51735">
    <property type="entry name" value="NAD(P)-binding Rossmann-fold domains"/>
    <property type="match status" value="1"/>
</dbReference>
<keyword evidence="2" id="KW-0963">Cytoplasm</keyword>
<dbReference type="GO" id="GO:0009089">
    <property type="term" value="P:lysine biosynthetic process via diaminopimelate"/>
    <property type="evidence" value="ECO:0007669"/>
    <property type="project" value="InterPro"/>
</dbReference>
<dbReference type="AlphaFoldDB" id="A0A520MUB6"/>
<dbReference type="EC" id="1.17.1.8" evidence="10"/>
<dbReference type="Pfam" id="PF05173">
    <property type="entry name" value="DapB_C"/>
    <property type="match status" value="1"/>
</dbReference>
<dbReference type="InterPro" id="IPR022663">
    <property type="entry name" value="DapB_C"/>
</dbReference>
<keyword evidence="4" id="KW-0521">NADP</keyword>
<gene>
    <name evidence="15" type="ORF">EVA98_00710</name>
</gene>
<evidence type="ECO:0000256" key="3">
    <source>
        <dbReference type="ARBA" id="ARBA00022605"/>
    </source>
</evidence>
<evidence type="ECO:0000256" key="4">
    <source>
        <dbReference type="ARBA" id="ARBA00022857"/>
    </source>
</evidence>
<comment type="catalytic activity">
    <reaction evidence="12">
        <text>(S)-2,3,4,5-tetrahydrodipicolinate + NAD(+) + H2O = (2S,4S)-4-hydroxy-2,3,4,5-tetrahydrodipicolinate + NADH + H(+)</text>
        <dbReference type="Rhea" id="RHEA:35323"/>
        <dbReference type="ChEBI" id="CHEBI:15377"/>
        <dbReference type="ChEBI" id="CHEBI:15378"/>
        <dbReference type="ChEBI" id="CHEBI:16845"/>
        <dbReference type="ChEBI" id="CHEBI:57540"/>
        <dbReference type="ChEBI" id="CHEBI:57945"/>
        <dbReference type="ChEBI" id="CHEBI:67139"/>
        <dbReference type="EC" id="1.17.1.8"/>
    </reaction>
</comment>
<feature type="domain" description="Dihydrodipicolinate reductase N-terminal" evidence="13">
    <location>
        <begin position="38"/>
        <end position="96"/>
    </location>
</feature>
<keyword evidence="8" id="KW-0457">Lysine biosynthesis</keyword>
<comment type="similarity">
    <text evidence="1">Belongs to the DapB family.</text>
</comment>
<keyword evidence="6" id="KW-0560">Oxidoreductase</keyword>
<evidence type="ECO:0000259" key="13">
    <source>
        <dbReference type="Pfam" id="PF01113"/>
    </source>
</evidence>
<evidence type="ECO:0000256" key="6">
    <source>
        <dbReference type="ARBA" id="ARBA00023002"/>
    </source>
</evidence>
<comment type="caution">
    <text evidence="15">The sequence shown here is derived from an EMBL/GenBank/DDBJ whole genome shotgun (WGS) entry which is preliminary data.</text>
</comment>
<dbReference type="SUPFAM" id="SSF55347">
    <property type="entry name" value="Glyceraldehyde-3-phosphate dehydrogenase-like, C-terminal domain"/>
    <property type="match status" value="1"/>
</dbReference>
<dbReference type="InterPro" id="IPR022664">
    <property type="entry name" value="DapB_N_CS"/>
</dbReference>
<sequence length="223" mass="24799">MHILINGFNGNMGQAIQAQCKQFDFMALDFQAKAINLNDISAVIDFSSPAGFIECVNYCLEHNLPLISGTTGFSEEHLSLISIAKKSIPILIASNMSLGIANLKRSMEEYLLSISISSKCRIIEIHHTKKKDSPSGTALEISRFLENLFESKIDGPIEIQSHRIGNIFGMHRIEFENANGTSTFQHIANSRNIFAKGALEASRWINSREAGEYSFADFLNKKL</sequence>
<dbReference type="PANTHER" id="PTHR20836:SF0">
    <property type="entry name" value="4-HYDROXY-TETRAHYDRODIPICOLINATE REDUCTASE 1, CHLOROPLASTIC-RELATED"/>
    <property type="match status" value="1"/>
</dbReference>
<dbReference type="GO" id="GO:0008839">
    <property type="term" value="F:4-hydroxy-tetrahydrodipicolinate reductase"/>
    <property type="evidence" value="ECO:0007669"/>
    <property type="project" value="UniProtKB-EC"/>
</dbReference>
<evidence type="ECO:0000256" key="2">
    <source>
        <dbReference type="ARBA" id="ARBA00022490"/>
    </source>
</evidence>
<evidence type="ECO:0000256" key="8">
    <source>
        <dbReference type="ARBA" id="ARBA00023154"/>
    </source>
</evidence>